<reference evidence="9" key="3">
    <citation type="submission" date="2025-09" db="UniProtKB">
        <authorList>
            <consortium name="Ensembl"/>
        </authorList>
    </citation>
    <scope>IDENTIFICATION</scope>
</reference>
<comment type="subcellular location">
    <subcellularLocation>
        <location evidence="1">Mitochondrion</location>
    </subcellularLocation>
</comment>
<reference evidence="9" key="2">
    <citation type="submission" date="2025-08" db="UniProtKB">
        <authorList>
            <consortium name="Ensembl"/>
        </authorList>
    </citation>
    <scope>IDENTIFICATION</scope>
</reference>
<accession>A0A8C9RRL2</accession>
<feature type="region of interest" description="Disordered" evidence="7">
    <location>
        <begin position="157"/>
        <end position="186"/>
    </location>
</feature>
<dbReference type="GeneID" id="108932289"/>
<evidence type="ECO:0000256" key="6">
    <source>
        <dbReference type="ARBA" id="ARBA00035137"/>
    </source>
</evidence>
<evidence type="ECO:0000256" key="7">
    <source>
        <dbReference type="SAM" id="MobiDB-lite"/>
    </source>
</evidence>
<dbReference type="RefSeq" id="XP_018604063.1">
    <property type="nucleotide sequence ID" value="XM_018748547.1"/>
</dbReference>
<dbReference type="OrthoDB" id="10012356at2759"/>
<protein>
    <recommendedName>
        <fullName evidence="6">Small ribosomal subunit protein mS23</fullName>
    </recommendedName>
</protein>
<evidence type="ECO:0000259" key="8">
    <source>
        <dbReference type="Pfam" id="PF10484"/>
    </source>
</evidence>
<feature type="domain" description="Small ribosomal subunit protein mS23 conserved" evidence="8">
    <location>
        <begin position="2"/>
        <end position="132"/>
    </location>
</feature>
<dbReference type="GO" id="GO:0006412">
    <property type="term" value="P:translation"/>
    <property type="evidence" value="ECO:0007669"/>
    <property type="project" value="InterPro"/>
</dbReference>
<proteinExistence type="inferred from homology"/>
<dbReference type="CDD" id="cd23701">
    <property type="entry name" value="At1g26750"/>
    <property type="match status" value="1"/>
</dbReference>
<dbReference type="AlphaFoldDB" id="A0A8C9RRL2"/>
<evidence type="ECO:0000313" key="9">
    <source>
        <dbReference type="Ensembl" id="ENSSFOP00015018900.1"/>
    </source>
</evidence>
<dbReference type="InterPro" id="IPR023611">
    <property type="entry name" value="mS23_dom_met"/>
</dbReference>
<sequence length="186" mass="21059">MAGSRLEKFGTIFSRMTDLVRAGVLKEAEKPVWYDVYAAFHPKKEPLYVKPLVKRYGKVTMQVPDIFYKEDVIRAKFYAVYTTGPRAFDLFKSNFVSTSQRFVEKYNELEKQGDVPEEALFEETGRALLAEGVVLRRRGTPGVASESRDPVLGMKLTDMLSEQQTDTPSKAETEGEQVQDGTTETL</sequence>
<dbReference type="PANTHER" id="PTHR15925:SF2">
    <property type="entry name" value="SMALL RIBOSOMAL SUBUNIT PROTEIN MS23"/>
    <property type="match status" value="1"/>
</dbReference>
<keyword evidence="10" id="KW-1185">Reference proteome</keyword>
<keyword evidence="3" id="KW-0689">Ribosomal protein</keyword>
<dbReference type="PANTHER" id="PTHR15925">
    <property type="entry name" value="MITOCHONDRIAL RIBOSOMAL PROTEIN S23"/>
    <property type="match status" value="1"/>
</dbReference>
<dbReference type="GO" id="GO:0003735">
    <property type="term" value="F:structural constituent of ribosome"/>
    <property type="evidence" value="ECO:0007669"/>
    <property type="project" value="InterPro"/>
</dbReference>
<evidence type="ECO:0000256" key="1">
    <source>
        <dbReference type="ARBA" id="ARBA00004173"/>
    </source>
</evidence>
<organism evidence="9 10">
    <name type="scientific">Scleropages formosus</name>
    <name type="common">Asian bonytongue</name>
    <name type="synonym">Osteoglossum formosum</name>
    <dbReference type="NCBI Taxonomy" id="113540"/>
    <lineage>
        <taxon>Eukaryota</taxon>
        <taxon>Metazoa</taxon>
        <taxon>Chordata</taxon>
        <taxon>Craniata</taxon>
        <taxon>Vertebrata</taxon>
        <taxon>Euteleostomi</taxon>
        <taxon>Actinopterygii</taxon>
        <taxon>Neopterygii</taxon>
        <taxon>Teleostei</taxon>
        <taxon>Osteoglossocephala</taxon>
        <taxon>Osteoglossomorpha</taxon>
        <taxon>Osteoglossiformes</taxon>
        <taxon>Osteoglossidae</taxon>
        <taxon>Scleropages</taxon>
    </lineage>
</organism>
<dbReference type="GO" id="GO:0005840">
    <property type="term" value="C:ribosome"/>
    <property type="evidence" value="ECO:0007669"/>
    <property type="project" value="InterPro"/>
</dbReference>
<comment type="similarity">
    <text evidence="2">Belongs to the mitochondrion-specific ribosomal protein mS23 family.</text>
</comment>
<gene>
    <name evidence="9" type="primary">MRPS23</name>
    <name evidence="9" type="synonym">mrps23</name>
</gene>
<reference evidence="9 10" key="1">
    <citation type="submission" date="2019-04" db="EMBL/GenBank/DDBJ databases">
        <authorList>
            <consortium name="Wellcome Sanger Institute Data Sharing"/>
        </authorList>
    </citation>
    <scope>NUCLEOTIDE SEQUENCE [LARGE SCALE GENOMIC DNA]</scope>
</reference>
<evidence type="ECO:0000256" key="3">
    <source>
        <dbReference type="ARBA" id="ARBA00022980"/>
    </source>
</evidence>
<evidence type="ECO:0000256" key="4">
    <source>
        <dbReference type="ARBA" id="ARBA00023128"/>
    </source>
</evidence>
<keyword evidence="5" id="KW-0687">Ribonucleoprotein</keyword>
<dbReference type="Proteomes" id="UP000694397">
    <property type="component" value="Chromosome 10"/>
</dbReference>
<dbReference type="KEGG" id="sfm:108932289"/>
<evidence type="ECO:0000313" key="10">
    <source>
        <dbReference type="Proteomes" id="UP000694397"/>
    </source>
</evidence>
<dbReference type="InterPro" id="IPR019520">
    <property type="entry name" value="Ribosomal_mS23_met"/>
</dbReference>
<evidence type="ECO:0000256" key="2">
    <source>
        <dbReference type="ARBA" id="ARBA00009864"/>
    </source>
</evidence>
<dbReference type="GO" id="GO:0005739">
    <property type="term" value="C:mitochondrion"/>
    <property type="evidence" value="ECO:0007669"/>
    <property type="project" value="InterPro"/>
</dbReference>
<dbReference type="CTD" id="51649"/>
<keyword evidence="4" id="KW-0496">Mitochondrion</keyword>
<dbReference type="GeneTree" id="ENSGT00390000009030"/>
<feature type="compositionally biased region" description="Polar residues" evidence="7">
    <location>
        <begin position="160"/>
        <end position="170"/>
    </location>
</feature>
<name>A0A8C9RRL2_SCLFO</name>
<dbReference type="Pfam" id="PF10484">
    <property type="entry name" value="MRP-S23"/>
    <property type="match status" value="1"/>
</dbReference>
<dbReference type="InterPro" id="IPR059242">
    <property type="entry name" value="mS23_dom"/>
</dbReference>
<dbReference type="Ensembl" id="ENSSFOT00015019113.2">
    <property type="protein sequence ID" value="ENSSFOP00015018900.1"/>
    <property type="gene ID" value="ENSSFOG00015012158.2"/>
</dbReference>
<evidence type="ECO:0000256" key="5">
    <source>
        <dbReference type="ARBA" id="ARBA00023274"/>
    </source>
</evidence>